<reference evidence="2" key="1">
    <citation type="journal article" date="2020" name="Stud. Mycol.">
        <title>101 Dothideomycetes genomes: a test case for predicting lifestyles and emergence of pathogens.</title>
        <authorList>
            <person name="Haridas S."/>
            <person name="Albert R."/>
            <person name="Binder M."/>
            <person name="Bloem J."/>
            <person name="Labutti K."/>
            <person name="Salamov A."/>
            <person name="Andreopoulos B."/>
            <person name="Baker S."/>
            <person name="Barry K."/>
            <person name="Bills G."/>
            <person name="Bluhm B."/>
            <person name="Cannon C."/>
            <person name="Castanera R."/>
            <person name="Culley D."/>
            <person name="Daum C."/>
            <person name="Ezra D."/>
            <person name="Gonzalez J."/>
            <person name="Henrissat B."/>
            <person name="Kuo A."/>
            <person name="Liang C."/>
            <person name="Lipzen A."/>
            <person name="Lutzoni F."/>
            <person name="Magnuson J."/>
            <person name="Mondo S."/>
            <person name="Nolan M."/>
            <person name="Ohm R."/>
            <person name="Pangilinan J."/>
            <person name="Park H.-J."/>
            <person name="Ramirez L."/>
            <person name="Alfaro M."/>
            <person name="Sun H."/>
            <person name="Tritt A."/>
            <person name="Yoshinaga Y."/>
            <person name="Zwiers L.-H."/>
            <person name="Turgeon B."/>
            <person name="Goodwin S."/>
            <person name="Spatafora J."/>
            <person name="Crous P."/>
            <person name="Grigoriev I."/>
        </authorList>
    </citation>
    <scope>NUCLEOTIDE SEQUENCE</scope>
    <source>
        <strain evidence="2">CBS 133067</strain>
    </source>
</reference>
<dbReference type="Gene3D" id="3.40.50.1820">
    <property type="entry name" value="alpha/beta hydrolase"/>
    <property type="match status" value="1"/>
</dbReference>
<dbReference type="OrthoDB" id="6431331at2759"/>
<dbReference type="AlphaFoldDB" id="A0A9P4I895"/>
<dbReference type="Proteomes" id="UP000799772">
    <property type="component" value="Unassembled WGS sequence"/>
</dbReference>
<evidence type="ECO:0000313" key="3">
    <source>
        <dbReference type="Proteomes" id="UP000799772"/>
    </source>
</evidence>
<accession>A0A9P4I895</accession>
<dbReference type="PANTHER" id="PTHR43194:SF5">
    <property type="entry name" value="PIMELOYL-[ACYL-CARRIER PROTEIN] METHYL ESTER ESTERASE"/>
    <property type="match status" value="1"/>
</dbReference>
<dbReference type="SUPFAM" id="SSF53474">
    <property type="entry name" value="alpha/beta-Hydrolases"/>
    <property type="match status" value="1"/>
</dbReference>
<name>A0A9P4I895_9PEZI</name>
<evidence type="ECO:0000259" key="1">
    <source>
        <dbReference type="Pfam" id="PF12697"/>
    </source>
</evidence>
<comment type="caution">
    <text evidence="2">The sequence shown here is derived from an EMBL/GenBank/DDBJ whole genome shotgun (WGS) entry which is preliminary data.</text>
</comment>
<organism evidence="2 3">
    <name type="scientific">Rhizodiscina lignyota</name>
    <dbReference type="NCBI Taxonomy" id="1504668"/>
    <lineage>
        <taxon>Eukaryota</taxon>
        <taxon>Fungi</taxon>
        <taxon>Dikarya</taxon>
        <taxon>Ascomycota</taxon>
        <taxon>Pezizomycotina</taxon>
        <taxon>Dothideomycetes</taxon>
        <taxon>Pleosporomycetidae</taxon>
        <taxon>Aulographales</taxon>
        <taxon>Rhizodiscinaceae</taxon>
        <taxon>Rhizodiscina</taxon>
    </lineage>
</organism>
<gene>
    <name evidence="2" type="ORF">NA57DRAFT_58731</name>
</gene>
<evidence type="ECO:0000313" key="2">
    <source>
        <dbReference type="EMBL" id="KAF2096845.1"/>
    </source>
</evidence>
<dbReference type="PANTHER" id="PTHR43194">
    <property type="entry name" value="HYDROLASE ALPHA/BETA FOLD FAMILY"/>
    <property type="match status" value="1"/>
</dbReference>
<dbReference type="GO" id="GO:0016787">
    <property type="term" value="F:hydrolase activity"/>
    <property type="evidence" value="ECO:0007669"/>
    <property type="project" value="UniProtKB-KW"/>
</dbReference>
<dbReference type="InterPro" id="IPR029058">
    <property type="entry name" value="AB_hydrolase_fold"/>
</dbReference>
<keyword evidence="3" id="KW-1185">Reference proteome</keyword>
<keyword evidence="2" id="KW-0378">Hydrolase</keyword>
<proteinExistence type="predicted"/>
<dbReference type="InterPro" id="IPR050228">
    <property type="entry name" value="Carboxylesterase_BioH"/>
</dbReference>
<protein>
    <submittedName>
        <fullName evidence="2">Alpha/beta hydrolase fold-containing protein</fullName>
    </submittedName>
</protein>
<dbReference type="Pfam" id="PF12697">
    <property type="entry name" value="Abhydrolase_6"/>
    <property type="match status" value="1"/>
</dbReference>
<sequence>MAYHELIDSTFNYNGISIKWTSFGSGPPVVFLHGTPWSSQLWLPIARCFARSFTVYLYDLPGYGQSVIPLDKETSFSPTYPEQTKAFCALLDHWGASRDEQSFHPHVVAHDIGGAIALRAILLEERFFSSLALVDCGASYPVDEAFFSLVRENTSVFISLPSNLHEALLREYLRRASFNGLRKDQEDMLVAPWITADGQRAFYTQINAQRNEDIKELMEHYRTLDTPVHIIWALNDTWVPVERAYILQKAIGGTLKVIEHAGHLVHLDAPEELTLELSEWLRSRS</sequence>
<dbReference type="EMBL" id="ML978129">
    <property type="protein sequence ID" value="KAF2096845.1"/>
    <property type="molecule type" value="Genomic_DNA"/>
</dbReference>
<dbReference type="InterPro" id="IPR000073">
    <property type="entry name" value="AB_hydrolase_1"/>
</dbReference>
<feature type="domain" description="AB hydrolase-1" evidence="1">
    <location>
        <begin position="29"/>
        <end position="273"/>
    </location>
</feature>